<dbReference type="NCBIfam" id="TIGR00082">
    <property type="entry name" value="rbfA"/>
    <property type="match status" value="1"/>
</dbReference>
<dbReference type="InterPro" id="IPR023799">
    <property type="entry name" value="RbfA_dom_sf"/>
</dbReference>
<dbReference type="SUPFAM" id="SSF89919">
    <property type="entry name" value="Ribosome-binding factor A, RbfA"/>
    <property type="match status" value="1"/>
</dbReference>
<dbReference type="Proteomes" id="UP000055136">
    <property type="component" value="Chromosome"/>
</dbReference>
<accession>A0A0S2TD16</accession>
<dbReference type="GO" id="GO:0030490">
    <property type="term" value="P:maturation of SSU-rRNA"/>
    <property type="evidence" value="ECO:0007669"/>
    <property type="project" value="UniProtKB-UniRule"/>
</dbReference>
<comment type="subcellular location">
    <subcellularLocation>
        <location evidence="2">Cytoplasm</location>
    </subcellularLocation>
</comment>
<comment type="subunit">
    <text evidence="2">Monomer. Binds 30S ribosomal subunits, but not 50S ribosomal subunits or 70S ribosomes.</text>
</comment>
<protein>
    <recommendedName>
        <fullName evidence="2">Ribosome-binding factor A</fullName>
    </recommendedName>
</protein>
<evidence type="ECO:0000256" key="1">
    <source>
        <dbReference type="ARBA" id="ARBA00022517"/>
    </source>
</evidence>
<evidence type="ECO:0000256" key="2">
    <source>
        <dbReference type="HAMAP-Rule" id="MF_00003"/>
    </source>
</evidence>
<dbReference type="PANTHER" id="PTHR33515">
    <property type="entry name" value="RIBOSOME-BINDING FACTOR A, CHLOROPLASTIC-RELATED"/>
    <property type="match status" value="1"/>
</dbReference>
<sequence length="120" mass="13390">MPREFSRTKRVEAQIQRELAQLIQFELKDPRIGLVTVSGVEVSKDLAYAKVYVTALGDEQHSVDEMLAALNHAAGFLRRELGKHLTTRVTPQLNFIYDESVERGANLSALIDAALAPKDK</sequence>
<gene>
    <name evidence="2" type="primary">rbfA</name>
    <name evidence="3" type="ORF">Tel_07645</name>
</gene>
<dbReference type="HAMAP" id="MF_00003">
    <property type="entry name" value="RbfA"/>
    <property type="match status" value="1"/>
</dbReference>
<dbReference type="GO" id="GO:0043024">
    <property type="term" value="F:ribosomal small subunit binding"/>
    <property type="evidence" value="ECO:0007669"/>
    <property type="project" value="TreeGrafter"/>
</dbReference>
<comment type="function">
    <text evidence="2">One of several proteins that assist in the late maturation steps of the functional core of the 30S ribosomal subunit. Associates with free 30S ribosomal subunits (but not with 30S subunits that are part of 70S ribosomes or polysomes). Required for efficient processing of 16S rRNA. May interact with the 5'-terminal helix region of 16S rRNA.</text>
</comment>
<keyword evidence="4" id="KW-1185">Reference proteome</keyword>
<dbReference type="InterPro" id="IPR000238">
    <property type="entry name" value="RbfA"/>
</dbReference>
<dbReference type="AlphaFoldDB" id="A0A0S2TD16"/>
<dbReference type="Pfam" id="PF02033">
    <property type="entry name" value="RBFA"/>
    <property type="match status" value="1"/>
</dbReference>
<evidence type="ECO:0000313" key="3">
    <source>
        <dbReference type="EMBL" id="ALP53038.1"/>
    </source>
</evidence>
<proteinExistence type="inferred from homology"/>
<name>A0A0S2TD16_9GAMM</name>
<dbReference type="KEGG" id="tee:Tel_07645"/>
<organism evidence="3 4">
    <name type="scientific">Candidatus Tenderia electrophaga</name>
    <dbReference type="NCBI Taxonomy" id="1748243"/>
    <lineage>
        <taxon>Bacteria</taxon>
        <taxon>Pseudomonadati</taxon>
        <taxon>Pseudomonadota</taxon>
        <taxon>Gammaproteobacteria</taxon>
        <taxon>Candidatus Tenderiales</taxon>
        <taxon>Candidatus Tenderiaceae</taxon>
        <taxon>Candidatus Tenderia</taxon>
    </lineage>
</organism>
<dbReference type="InterPro" id="IPR015946">
    <property type="entry name" value="KH_dom-like_a/b"/>
</dbReference>
<comment type="similarity">
    <text evidence="2">Belongs to the RbfA family.</text>
</comment>
<dbReference type="PANTHER" id="PTHR33515:SF1">
    <property type="entry name" value="RIBOSOME-BINDING FACTOR A, CHLOROPLASTIC-RELATED"/>
    <property type="match status" value="1"/>
</dbReference>
<dbReference type="EMBL" id="CP013099">
    <property type="protein sequence ID" value="ALP53038.1"/>
    <property type="molecule type" value="Genomic_DNA"/>
</dbReference>
<keyword evidence="1 2" id="KW-0690">Ribosome biogenesis</keyword>
<keyword evidence="2" id="KW-0963">Cytoplasm</keyword>
<dbReference type="Gene3D" id="3.30.300.20">
    <property type="match status" value="1"/>
</dbReference>
<reference evidence="3" key="1">
    <citation type="submission" date="2015-10" db="EMBL/GenBank/DDBJ databases">
        <title>Description of Candidatus Tenderia electrophaga gen. nov, sp. nov., an Uncultivated Electroautotroph from a Biocathode Enrichment.</title>
        <authorList>
            <person name="Eddie B.J."/>
            <person name="Malanoski A.P."/>
            <person name="Wang Z."/>
            <person name="Hall R.J."/>
            <person name="Oh S.D."/>
            <person name="Heiner C."/>
            <person name="Lin B."/>
            <person name="Strycharz-Glaven S.M."/>
        </authorList>
    </citation>
    <scope>NUCLEOTIDE SEQUENCE [LARGE SCALE GENOMIC DNA]</scope>
    <source>
        <strain evidence="3">NRL1</strain>
    </source>
</reference>
<dbReference type="STRING" id="1748243.Tel_07645"/>
<dbReference type="GO" id="GO:0005829">
    <property type="term" value="C:cytosol"/>
    <property type="evidence" value="ECO:0007669"/>
    <property type="project" value="TreeGrafter"/>
</dbReference>
<evidence type="ECO:0000313" key="4">
    <source>
        <dbReference type="Proteomes" id="UP000055136"/>
    </source>
</evidence>